<dbReference type="PANTHER" id="PTHR12900:SF0">
    <property type="entry name" value="CHECKPOINT PROTEIN"/>
    <property type="match status" value="1"/>
</dbReference>
<dbReference type="Proteomes" id="UP001180020">
    <property type="component" value="Unassembled WGS sequence"/>
</dbReference>
<dbReference type="GO" id="GO:0000724">
    <property type="term" value="P:double-strand break repair via homologous recombination"/>
    <property type="evidence" value="ECO:0007669"/>
    <property type="project" value="TreeGrafter"/>
</dbReference>
<dbReference type="InterPro" id="IPR007150">
    <property type="entry name" value="HUS1/Mec3"/>
</dbReference>
<dbReference type="GO" id="GO:0035861">
    <property type="term" value="C:site of double-strand break"/>
    <property type="evidence" value="ECO:0007669"/>
    <property type="project" value="TreeGrafter"/>
</dbReference>
<dbReference type="GO" id="GO:0030896">
    <property type="term" value="C:checkpoint clamp complex"/>
    <property type="evidence" value="ECO:0007669"/>
    <property type="project" value="InterPro"/>
</dbReference>
<dbReference type="InterPro" id="IPR016580">
    <property type="entry name" value="HUS1"/>
</dbReference>
<dbReference type="AlphaFoldDB" id="A0AAV9C0C0"/>
<dbReference type="GO" id="GO:0005730">
    <property type="term" value="C:nucleolus"/>
    <property type="evidence" value="ECO:0007669"/>
    <property type="project" value="InterPro"/>
</dbReference>
<proteinExistence type="inferred from homology"/>
<dbReference type="Gene3D" id="3.70.10.10">
    <property type="match status" value="1"/>
</dbReference>
<comment type="caution">
    <text evidence="5">The sequence shown here is derived from an EMBL/GenBank/DDBJ whole genome shotgun (WGS) entry which is preliminary data.</text>
</comment>
<gene>
    <name evidence="5" type="ORF">QJS10_CPB22g00005</name>
</gene>
<accession>A0AAV9C0C0</accession>
<dbReference type="GO" id="GO:0006289">
    <property type="term" value="P:nucleotide-excision repair"/>
    <property type="evidence" value="ECO:0007669"/>
    <property type="project" value="TreeGrafter"/>
</dbReference>
<name>A0AAV9C0C0_ACOCL</name>
<dbReference type="Pfam" id="PF04005">
    <property type="entry name" value="Hus1"/>
    <property type="match status" value="1"/>
</dbReference>
<protein>
    <recommendedName>
        <fullName evidence="4">Checkpoint protein</fullName>
    </recommendedName>
</protein>
<dbReference type="GO" id="GO:0033314">
    <property type="term" value="P:mitotic DNA replication checkpoint signaling"/>
    <property type="evidence" value="ECO:0007669"/>
    <property type="project" value="TreeGrafter"/>
</dbReference>
<dbReference type="GO" id="GO:0031573">
    <property type="term" value="P:mitotic intra-S DNA damage checkpoint signaling"/>
    <property type="evidence" value="ECO:0007669"/>
    <property type="project" value="TreeGrafter"/>
</dbReference>
<evidence type="ECO:0000256" key="2">
    <source>
        <dbReference type="ARBA" id="ARBA00005563"/>
    </source>
</evidence>
<dbReference type="GO" id="GO:0000723">
    <property type="term" value="P:telomere maintenance"/>
    <property type="evidence" value="ECO:0007669"/>
    <property type="project" value="TreeGrafter"/>
</dbReference>
<sequence>MKFKAGMRLEGLEILEGRFMAAVERVGGSGMKQNNSGGWQLYLTRDHVMFLHNLLGGGGDGVQCVAQFSISLLFHDYHISSRNADRIAFSVEPSLLHRALRSSLSILIHSSSSSSSPFLQMKLVKKLPAGSSRPAPFLSFETKGQRSAVIQDVPISRPLSAADVSDLHSALLSAQELPETLVQVPDLQQLQGLVDRLRHVGDVLSVSITRYGDLHLKLSSSSLVTLGFEFRGLRILGVQASPLPNETSLSPQARMELAIQRGEAMSVQVSMKHLLKSIQCHLAKPDCTFFGIAPQGACLMVIFQFFIPGTRQTDKSISLHCRIPVLDSGSN</sequence>
<keyword evidence="6" id="KW-1185">Reference proteome</keyword>
<dbReference type="EMBL" id="JAUJYO010000022">
    <property type="protein sequence ID" value="KAK1281663.1"/>
    <property type="molecule type" value="Genomic_DNA"/>
</dbReference>
<evidence type="ECO:0000256" key="4">
    <source>
        <dbReference type="PIRNR" id="PIRNR011312"/>
    </source>
</evidence>
<reference evidence="5" key="1">
    <citation type="journal article" date="2023" name="Nat. Commun.">
        <title>Diploid and tetraploid genomes of Acorus and the evolution of monocots.</title>
        <authorList>
            <person name="Ma L."/>
            <person name="Liu K.W."/>
            <person name="Li Z."/>
            <person name="Hsiao Y.Y."/>
            <person name="Qi Y."/>
            <person name="Fu T."/>
            <person name="Tang G.D."/>
            <person name="Zhang D."/>
            <person name="Sun W.H."/>
            <person name="Liu D.K."/>
            <person name="Li Y."/>
            <person name="Chen G.Z."/>
            <person name="Liu X.D."/>
            <person name="Liao X.Y."/>
            <person name="Jiang Y.T."/>
            <person name="Yu X."/>
            <person name="Hao Y."/>
            <person name="Huang J."/>
            <person name="Zhao X.W."/>
            <person name="Ke S."/>
            <person name="Chen Y.Y."/>
            <person name="Wu W.L."/>
            <person name="Hsu J.L."/>
            <person name="Lin Y.F."/>
            <person name="Huang M.D."/>
            <person name="Li C.Y."/>
            <person name="Huang L."/>
            <person name="Wang Z.W."/>
            <person name="Zhao X."/>
            <person name="Zhong W.Y."/>
            <person name="Peng D.H."/>
            <person name="Ahmad S."/>
            <person name="Lan S."/>
            <person name="Zhang J.S."/>
            <person name="Tsai W.C."/>
            <person name="Van de Peer Y."/>
            <person name="Liu Z.J."/>
        </authorList>
    </citation>
    <scope>NUCLEOTIDE SEQUENCE</scope>
    <source>
        <strain evidence="5">CP</strain>
    </source>
</reference>
<evidence type="ECO:0000256" key="1">
    <source>
        <dbReference type="ARBA" id="ARBA00004123"/>
    </source>
</evidence>
<reference evidence="5" key="2">
    <citation type="submission" date="2023-06" db="EMBL/GenBank/DDBJ databases">
        <authorList>
            <person name="Ma L."/>
            <person name="Liu K.-W."/>
            <person name="Li Z."/>
            <person name="Hsiao Y.-Y."/>
            <person name="Qi Y."/>
            <person name="Fu T."/>
            <person name="Tang G."/>
            <person name="Zhang D."/>
            <person name="Sun W.-H."/>
            <person name="Liu D.-K."/>
            <person name="Li Y."/>
            <person name="Chen G.-Z."/>
            <person name="Liu X.-D."/>
            <person name="Liao X.-Y."/>
            <person name="Jiang Y.-T."/>
            <person name="Yu X."/>
            <person name="Hao Y."/>
            <person name="Huang J."/>
            <person name="Zhao X.-W."/>
            <person name="Ke S."/>
            <person name="Chen Y.-Y."/>
            <person name="Wu W.-L."/>
            <person name="Hsu J.-L."/>
            <person name="Lin Y.-F."/>
            <person name="Huang M.-D."/>
            <person name="Li C.-Y."/>
            <person name="Huang L."/>
            <person name="Wang Z.-W."/>
            <person name="Zhao X."/>
            <person name="Zhong W.-Y."/>
            <person name="Peng D.-H."/>
            <person name="Ahmad S."/>
            <person name="Lan S."/>
            <person name="Zhang J.-S."/>
            <person name="Tsai W.-C."/>
            <person name="Van De Peer Y."/>
            <person name="Liu Z.-J."/>
        </authorList>
    </citation>
    <scope>NUCLEOTIDE SEQUENCE</scope>
    <source>
        <strain evidence="5">CP</strain>
        <tissue evidence="5">Leaves</tissue>
    </source>
</reference>
<comment type="similarity">
    <text evidence="2 4">Belongs to the HUS1 family.</text>
</comment>
<organism evidence="5 6">
    <name type="scientific">Acorus calamus</name>
    <name type="common">Sweet flag</name>
    <dbReference type="NCBI Taxonomy" id="4465"/>
    <lineage>
        <taxon>Eukaryota</taxon>
        <taxon>Viridiplantae</taxon>
        <taxon>Streptophyta</taxon>
        <taxon>Embryophyta</taxon>
        <taxon>Tracheophyta</taxon>
        <taxon>Spermatophyta</taxon>
        <taxon>Magnoliopsida</taxon>
        <taxon>Liliopsida</taxon>
        <taxon>Acoraceae</taxon>
        <taxon>Acorus</taxon>
    </lineage>
</organism>
<dbReference type="GO" id="GO:0044778">
    <property type="term" value="P:meiotic DNA integrity checkpoint signaling"/>
    <property type="evidence" value="ECO:0007669"/>
    <property type="project" value="TreeGrafter"/>
</dbReference>
<evidence type="ECO:0000313" key="5">
    <source>
        <dbReference type="EMBL" id="KAK1281663.1"/>
    </source>
</evidence>
<comment type="subcellular location">
    <subcellularLocation>
        <location evidence="1">Nucleus</location>
    </subcellularLocation>
</comment>
<evidence type="ECO:0000313" key="6">
    <source>
        <dbReference type="Proteomes" id="UP001180020"/>
    </source>
</evidence>
<keyword evidence="3" id="KW-0539">Nucleus</keyword>
<evidence type="ECO:0000256" key="3">
    <source>
        <dbReference type="ARBA" id="ARBA00023242"/>
    </source>
</evidence>
<dbReference type="PIRSF" id="PIRSF011312">
    <property type="entry name" value="Cell_cycle_HUS1"/>
    <property type="match status" value="1"/>
</dbReference>
<dbReference type="PANTHER" id="PTHR12900">
    <property type="entry name" value="MITOTIC AND DNA DAMAGE CHECKPOINT PROTEIN HUS1"/>
    <property type="match status" value="1"/>
</dbReference>